<keyword evidence="1" id="KW-0812">Transmembrane</keyword>
<feature type="transmembrane region" description="Helical" evidence="1">
    <location>
        <begin position="127"/>
        <end position="151"/>
    </location>
</feature>
<evidence type="ECO:0000256" key="1">
    <source>
        <dbReference type="SAM" id="Phobius"/>
    </source>
</evidence>
<comment type="caution">
    <text evidence="2">The sequence shown here is derived from an EMBL/GenBank/DDBJ whole genome shotgun (WGS) entry which is preliminary data.</text>
</comment>
<organism evidence="2 3">
    <name type="scientific">Engystomops pustulosus</name>
    <name type="common">Tungara frog</name>
    <name type="synonym">Physalaemus pustulosus</name>
    <dbReference type="NCBI Taxonomy" id="76066"/>
    <lineage>
        <taxon>Eukaryota</taxon>
        <taxon>Metazoa</taxon>
        <taxon>Chordata</taxon>
        <taxon>Craniata</taxon>
        <taxon>Vertebrata</taxon>
        <taxon>Euteleostomi</taxon>
        <taxon>Amphibia</taxon>
        <taxon>Batrachia</taxon>
        <taxon>Anura</taxon>
        <taxon>Neobatrachia</taxon>
        <taxon>Hyloidea</taxon>
        <taxon>Leptodactylidae</taxon>
        <taxon>Leiuperinae</taxon>
        <taxon>Engystomops</taxon>
    </lineage>
</organism>
<feature type="transmembrane region" description="Helical" evidence="1">
    <location>
        <begin position="171"/>
        <end position="187"/>
    </location>
</feature>
<evidence type="ECO:0000313" key="3">
    <source>
        <dbReference type="Proteomes" id="UP000824782"/>
    </source>
</evidence>
<dbReference type="AlphaFoldDB" id="A0AAV7A7S6"/>
<dbReference type="Proteomes" id="UP000824782">
    <property type="component" value="Unassembled WGS sequence"/>
</dbReference>
<reference evidence="2" key="1">
    <citation type="thesis" date="2020" institute="ProQuest LLC" country="789 East Eisenhower Parkway, Ann Arbor, MI, USA">
        <title>Comparative Genomics and Chromosome Evolution.</title>
        <authorList>
            <person name="Mudd A.B."/>
        </authorList>
    </citation>
    <scope>NUCLEOTIDE SEQUENCE</scope>
    <source>
        <strain evidence="2">237g6f4</strain>
        <tissue evidence="2">Blood</tissue>
    </source>
</reference>
<proteinExistence type="predicted"/>
<protein>
    <submittedName>
        <fullName evidence="2">Uncharacterized protein</fullName>
    </submittedName>
</protein>
<evidence type="ECO:0000313" key="2">
    <source>
        <dbReference type="EMBL" id="KAG8557626.1"/>
    </source>
</evidence>
<keyword evidence="1" id="KW-0472">Membrane</keyword>
<name>A0AAV7A7S6_ENGPU</name>
<keyword evidence="3" id="KW-1185">Reference proteome</keyword>
<dbReference type="EMBL" id="WNYA01000008">
    <property type="protein sequence ID" value="KAG8557626.1"/>
    <property type="molecule type" value="Genomic_DNA"/>
</dbReference>
<feature type="transmembrane region" description="Helical" evidence="1">
    <location>
        <begin position="96"/>
        <end position="115"/>
    </location>
</feature>
<accession>A0AAV7A7S6</accession>
<keyword evidence="1" id="KW-1133">Transmembrane helix</keyword>
<sequence>MRDIKSTLNNESDTDGKPVAQHFKERHNSDPTLLKGQPMVLALWIIYAMSPISNCPKQHGGKNAVLLLVLHNMASQGSTGAYTNKDVQHYILEFDLINMLIICIFSGYYIHNFYFQCLGSVLNLHQQITLLCFILISPSHFVFPSCAFLTFTPPCPHLCPIPHYLVLSKNFLMLLHIYSTMLVVIIHRRHDS</sequence>
<gene>
    <name evidence="2" type="ORF">GDO81_016687</name>
</gene>